<organism evidence="3 4">
    <name type="scientific">Halogeometricum limi</name>
    <dbReference type="NCBI Taxonomy" id="555875"/>
    <lineage>
        <taxon>Archaea</taxon>
        <taxon>Methanobacteriati</taxon>
        <taxon>Methanobacteriota</taxon>
        <taxon>Stenosarchaea group</taxon>
        <taxon>Halobacteria</taxon>
        <taxon>Halobacteriales</taxon>
        <taxon>Haloferacaceae</taxon>
        <taxon>Halogeometricum</taxon>
    </lineage>
</organism>
<dbReference type="InterPro" id="IPR055768">
    <property type="entry name" value="DUF7344"/>
</dbReference>
<dbReference type="STRING" id="555875.SAMN04488124_2452"/>
<evidence type="ECO:0000259" key="2">
    <source>
        <dbReference type="Pfam" id="PF24035"/>
    </source>
</evidence>
<feature type="region of interest" description="Disordered" evidence="1">
    <location>
        <begin position="102"/>
        <end position="125"/>
    </location>
</feature>
<dbReference type="RefSeq" id="WP_139229718.1">
    <property type="nucleotide sequence ID" value="NZ_FOYS01000004.1"/>
</dbReference>
<proteinExistence type="predicted"/>
<name>A0A1I6HU29_9EURY</name>
<gene>
    <name evidence="3" type="ORF">SAMN04488124_2452</name>
</gene>
<dbReference type="EMBL" id="FOYS01000004">
    <property type="protein sequence ID" value="SFR57907.1"/>
    <property type="molecule type" value="Genomic_DNA"/>
</dbReference>
<dbReference type="Pfam" id="PF24035">
    <property type="entry name" value="DUF7344"/>
    <property type="match status" value="1"/>
</dbReference>
<feature type="domain" description="DUF7344" evidence="2">
    <location>
        <begin position="18"/>
        <end position="91"/>
    </location>
</feature>
<keyword evidence="4" id="KW-1185">Reference proteome</keyword>
<evidence type="ECO:0000313" key="3">
    <source>
        <dbReference type="EMBL" id="SFR57907.1"/>
    </source>
</evidence>
<dbReference type="AlphaFoldDB" id="A0A1I6HU29"/>
<protein>
    <recommendedName>
        <fullName evidence="2">DUF7344 domain-containing protein</fullName>
    </recommendedName>
</protein>
<dbReference type="Proteomes" id="UP000243250">
    <property type="component" value="Unassembled WGS sequence"/>
</dbReference>
<sequence>MDAAQRVPERSPVYHTDNPRRRDILAVLSREEPPLPLDELTEEVADLSQVGRRANYSVEDRRALEIAFHHLHLPVLENAGIVEYDPVEKEVVAWPPLEPVWTVSEARPGPDSDPDPDPDELSVVD</sequence>
<feature type="compositionally biased region" description="Acidic residues" evidence="1">
    <location>
        <begin position="112"/>
        <end position="125"/>
    </location>
</feature>
<dbReference type="OrthoDB" id="247722at2157"/>
<evidence type="ECO:0000256" key="1">
    <source>
        <dbReference type="SAM" id="MobiDB-lite"/>
    </source>
</evidence>
<dbReference type="Gene3D" id="1.10.10.10">
    <property type="entry name" value="Winged helix-like DNA-binding domain superfamily/Winged helix DNA-binding domain"/>
    <property type="match status" value="1"/>
</dbReference>
<reference evidence="4" key="1">
    <citation type="submission" date="2016-10" db="EMBL/GenBank/DDBJ databases">
        <authorList>
            <person name="Varghese N."/>
            <person name="Submissions S."/>
        </authorList>
    </citation>
    <scope>NUCLEOTIDE SEQUENCE [LARGE SCALE GENOMIC DNA]</scope>
    <source>
        <strain evidence="4">CGMCC 1.8711</strain>
    </source>
</reference>
<evidence type="ECO:0000313" key="4">
    <source>
        <dbReference type="Proteomes" id="UP000243250"/>
    </source>
</evidence>
<accession>A0A1I6HU29</accession>
<dbReference type="InterPro" id="IPR036388">
    <property type="entry name" value="WH-like_DNA-bd_sf"/>
</dbReference>